<dbReference type="Proteomes" id="UP001501570">
    <property type="component" value="Unassembled WGS sequence"/>
</dbReference>
<feature type="region of interest" description="Disordered" evidence="1">
    <location>
        <begin position="1"/>
        <end position="63"/>
    </location>
</feature>
<organism evidence="2 3">
    <name type="scientific">Rugosimonospora acidiphila</name>
    <dbReference type="NCBI Taxonomy" id="556531"/>
    <lineage>
        <taxon>Bacteria</taxon>
        <taxon>Bacillati</taxon>
        <taxon>Actinomycetota</taxon>
        <taxon>Actinomycetes</taxon>
        <taxon>Micromonosporales</taxon>
        <taxon>Micromonosporaceae</taxon>
        <taxon>Rugosimonospora</taxon>
    </lineage>
</organism>
<name>A0ABP9RRU6_9ACTN</name>
<gene>
    <name evidence="2" type="ORF">GCM10023322_24480</name>
</gene>
<evidence type="ECO:0000313" key="2">
    <source>
        <dbReference type="EMBL" id="GAA5183986.1"/>
    </source>
</evidence>
<proteinExistence type="predicted"/>
<comment type="caution">
    <text evidence="2">The sequence shown here is derived from an EMBL/GenBank/DDBJ whole genome shotgun (WGS) entry which is preliminary data.</text>
</comment>
<sequence>MPDKREVHQAKSKGRRKSNQPGSGRGATLVTGPDTAGTAIGLDRSTKQDNAPSAGRAKRGNGR</sequence>
<dbReference type="EMBL" id="BAABJQ010000006">
    <property type="protein sequence ID" value="GAA5183986.1"/>
    <property type="molecule type" value="Genomic_DNA"/>
</dbReference>
<evidence type="ECO:0000313" key="3">
    <source>
        <dbReference type="Proteomes" id="UP001501570"/>
    </source>
</evidence>
<dbReference type="RefSeq" id="WP_345629012.1">
    <property type="nucleotide sequence ID" value="NZ_BAABJQ010000006.1"/>
</dbReference>
<reference evidence="3" key="1">
    <citation type="journal article" date="2019" name="Int. J. Syst. Evol. Microbiol.">
        <title>The Global Catalogue of Microorganisms (GCM) 10K type strain sequencing project: providing services to taxonomists for standard genome sequencing and annotation.</title>
        <authorList>
            <consortium name="The Broad Institute Genomics Platform"/>
            <consortium name="The Broad Institute Genome Sequencing Center for Infectious Disease"/>
            <person name="Wu L."/>
            <person name="Ma J."/>
        </authorList>
    </citation>
    <scope>NUCLEOTIDE SEQUENCE [LARGE SCALE GENOMIC DNA]</scope>
    <source>
        <strain evidence="3">JCM 18304</strain>
    </source>
</reference>
<evidence type="ECO:0000256" key="1">
    <source>
        <dbReference type="SAM" id="MobiDB-lite"/>
    </source>
</evidence>
<accession>A0ABP9RRU6</accession>
<protein>
    <submittedName>
        <fullName evidence="2">Uncharacterized protein</fullName>
    </submittedName>
</protein>
<keyword evidence="3" id="KW-1185">Reference proteome</keyword>